<comment type="similarity">
    <text evidence="2 8">Belongs to the Casparian strip membrane proteins (CASP) family.</text>
</comment>
<feature type="transmembrane region" description="Helical" evidence="8">
    <location>
        <begin position="88"/>
        <end position="109"/>
    </location>
</feature>
<evidence type="ECO:0000256" key="4">
    <source>
        <dbReference type="ARBA" id="ARBA00022475"/>
    </source>
</evidence>
<reference evidence="10" key="1">
    <citation type="journal article" date="2022" name="Plant J.">
        <title>Strategies of tolerance reflected in two North American maple genomes.</title>
        <authorList>
            <person name="McEvoy S.L."/>
            <person name="Sezen U.U."/>
            <person name="Trouern-Trend A."/>
            <person name="McMahon S.M."/>
            <person name="Schaberg P.G."/>
            <person name="Yang J."/>
            <person name="Wegrzyn J.L."/>
            <person name="Swenson N.G."/>
        </authorList>
    </citation>
    <scope>NUCLEOTIDE SEQUENCE</scope>
    <source>
        <strain evidence="10">91603</strain>
    </source>
</reference>
<accession>A0AAD5P1Z0</accession>
<dbReference type="EMBL" id="JAJSOW010000003">
    <property type="protein sequence ID" value="KAI9195357.1"/>
    <property type="molecule type" value="Genomic_DNA"/>
</dbReference>
<dbReference type="InterPro" id="IPR006702">
    <property type="entry name" value="CASP_dom"/>
</dbReference>
<comment type="caution">
    <text evidence="10">The sequence shown here is derived from an EMBL/GenBank/DDBJ whole genome shotgun (WGS) entry which is preliminary data.</text>
</comment>
<proteinExistence type="inferred from homology"/>
<evidence type="ECO:0000256" key="3">
    <source>
        <dbReference type="ARBA" id="ARBA00011489"/>
    </source>
</evidence>
<dbReference type="PROSITE" id="PS51257">
    <property type="entry name" value="PROKAR_LIPOPROTEIN"/>
    <property type="match status" value="1"/>
</dbReference>
<evidence type="ECO:0000256" key="6">
    <source>
        <dbReference type="ARBA" id="ARBA00022989"/>
    </source>
</evidence>
<keyword evidence="5 8" id="KW-0812">Transmembrane</keyword>
<evidence type="ECO:0000256" key="5">
    <source>
        <dbReference type="ARBA" id="ARBA00022692"/>
    </source>
</evidence>
<evidence type="ECO:0000313" key="11">
    <source>
        <dbReference type="Proteomes" id="UP001064489"/>
    </source>
</evidence>
<feature type="transmembrane region" description="Helical" evidence="8">
    <location>
        <begin position="172"/>
        <end position="191"/>
    </location>
</feature>
<keyword evidence="4 8" id="KW-1003">Cell membrane</keyword>
<feature type="transmembrane region" description="Helical" evidence="8">
    <location>
        <begin position="12"/>
        <end position="31"/>
    </location>
</feature>
<keyword evidence="6 8" id="KW-1133">Transmembrane helix</keyword>
<reference evidence="10" key="2">
    <citation type="submission" date="2023-02" db="EMBL/GenBank/DDBJ databases">
        <authorList>
            <person name="Swenson N.G."/>
            <person name="Wegrzyn J.L."/>
            <person name="Mcevoy S.L."/>
        </authorList>
    </citation>
    <scope>NUCLEOTIDE SEQUENCE</scope>
    <source>
        <strain evidence="10">91603</strain>
        <tissue evidence="10">Leaf</tissue>
    </source>
</reference>
<evidence type="ECO:0000256" key="2">
    <source>
        <dbReference type="ARBA" id="ARBA00007651"/>
    </source>
</evidence>
<comment type="caution">
    <text evidence="8">Lacks conserved residue(s) required for the propagation of feature annotation.</text>
</comment>
<comment type="subcellular location">
    <subcellularLocation>
        <location evidence="1 8">Cell membrane</location>
        <topology evidence="1 8">Multi-pass membrane protein</topology>
    </subcellularLocation>
</comment>
<evidence type="ECO:0000259" key="9">
    <source>
        <dbReference type="Pfam" id="PF04535"/>
    </source>
</evidence>
<dbReference type="InterPro" id="IPR045009">
    <property type="entry name" value="CASPL-5"/>
</dbReference>
<evidence type="ECO:0000256" key="8">
    <source>
        <dbReference type="RuleBase" id="RU361233"/>
    </source>
</evidence>
<organism evidence="10 11">
    <name type="scientific">Acer negundo</name>
    <name type="common">Box elder</name>
    <dbReference type="NCBI Taxonomy" id="4023"/>
    <lineage>
        <taxon>Eukaryota</taxon>
        <taxon>Viridiplantae</taxon>
        <taxon>Streptophyta</taxon>
        <taxon>Embryophyta</taxon>
        <taxon>Tracheophyta</taxon>
        <taxon>Spermatophyta</taxon>
        <taxon>Magnoliopsida</taxon>
        <taxon>eudicotyledons</taxon>
        <taxon>Gunneridae</taxon>
        <taxon>Pentapetalae</taxon>
        <taxon>rosids</taxon>
        <taxon>malvids</taxon>
        <taxon>Sapindales</taxon>
        <taxon>Sapindaceae</taxon>
        <taxon>Hippocastanoideae</taxon>
        <taxon>Acereae</taxon>
        <taxon>Acer</taxon>
    </lineage>
</organism>
<keyword evidence="11" id="KW-1185">Reference proteome</keyword>
<feature type="domain" description="Casparian strip membrane protein" evidence="9">
    <location>
        <begin position="7"/>
        <end position="136"/>
    </location>
</feature>
<feature type="transmembrane region" description="Helical" evidence="8">
    <location>
        <begin position="43"/>
        <end position="68"/>
    </location>
</feature>
<keyword evidence="7 8" id="KW-0472">Membrane</keyword>
<dbReference type="Pfam" id="PF04535">
    <property type="entry name" value="CASP_dom"/>
    <property type="match status" value="1"/>
</dbReference>
<dbReference type="AlphaFoldDB" id="A0AAD5P1Z0"/>
<name>A0AAD5P1Z0_ACENE</name>
<dbReference type="PANTHER" id="PTHR32021">
    <property type="entry name" value="CASP-LIKE PROTEIN 5B3"/>
    <property type="match status" value="1"/>
</dbReference>
<feature type="transmembrane region" description="Helical" evidence="8">
    <location>
        <begin position="130"/>
        <end position="160"/>
    </location>
</feature>
<evidence type="ECO:0000256" key="7">
    <source>
        <dbReference type="ARBA" id="ARBA00023136"/>
    </source>
</evidence>
<sequence length="213" mass="22757">MKDFAGTPGTLTGLFLRIMQCVFAVLTISCVASTKDFFSFTAFCYLIASMGLQVAWSFGLALLDAYALIKKKVLHNPGLVSLLVVGDWVTATLVLAAASASAGITVLIYNDLGHCHFGRECGRFQLSVAFAFFSWITIAISSLIMLWLLAAGVVSVWRWGCGCNGGVGLEEVMMAAVDLVADLVAVVWVWLRQWCVCGGGGGVVLVADDKIFV</sequence>
<dbReference type="PANTHER" id="PTHR32021:SF5">
    <property type="entry name" value="CASP-LIKE PROTEIN 5B3"/>
    <property type="match status" value="1"/>
</dbReference>
<evidence type="ECO:0000256" key="1">
    <source>
        <dbReference type="ARBA" id="ARBA00004651"/>
    </source>
</evidence>
<comment type="subunit">
    <text evidence="3 8">Homodimer and heterodimers.</text>
</comment>
<gene>
    <name evidence="10" type="ORF">LWI28_014119</name>
</gene>
<protein>
    <recommendedName>
        <fullName evidence="8">CASP-like protein</fullName>
    </recommendedName>
</protein>
<evidence type="ECO:0000313" key="10">
    <source>
        <dbReference type="EMBL" id="KAI9195357.1"/>
    </source>
</evidence>
<dbReference type="Proteomes" id="UP001064489">
    <property type="component" value="Chromosome 1"/>
</dbReference>
<dbReference type="GO" id="GO:0005886">
    <property type="term" value="C:plasma membrane"/>
    <property type="evidence" value="ECO:0007669"/>
    <property type="project" value="UniProtKB-SubCell"/>
</dbReference>